<protein>
    <submittedName>
        <fullName evidence="2">Uncharacterized protein</fullName>
    </submittedName>
</protein>
<dbReference type="Proteomes" id="UP000245783">
    <property type="component" value="Unassembled WGS sequence"/>
</dbReference>
<accession>A0A316VYZ8</accession>
<reference evidence="2 3" key="1">
    <citation type="journal article" date="2018" name="Mol. Biol. Evol.">
        <title>Broad Genomic Sampling Reveals a Smut Pathogenic Ancestry of the Fungal Clade Ustilaginomycotina.</title>
        <authorList>
            <person name="Kijpornyongpan T."/>
            <person name="Mondo S.J."/>
            <person name="Barry K."/>
            <person name="Sandor L."/>
            <person name="Lee J."/>
            <person name="Lipzen A."/>
            <person name="Pangilinan J."/>
            <person name="LaButti K."/>
            <person name="Hainaut M."/>
            <person name="Henrissat B."/>
            <person name="Grigoriev I.V."/>
            <person name="Spatafora J.W."/>
            <person name="Aime M.C."/>
        </authorList>
    </citation>
    <scope>NUCLEOTIDE SEQUENCE [LARGE SCALE GENOMIC DNA]</scope>
    <source>
        <strain evidence="2 3">MCA 4658</strain>
    </source>
</reference>
<dbReference type="EMBL" id="KZ819383">
    <property type="protein sequence ID" value="PWN42128.1"/>
    <property type="molecule type" value="Genomic_DNA"/>
</dbReference>
<dbReference type="RefSeq" id="XP_025369288.1">
    <property type="nucleotide sequence ID" value="XM_025510376.1"/>
</dbReference>
<feature type="region of interest" description="Disordered" evidence="1">
    <location>
        <begin position="79"/>
        <end position="104"/>
    </location>
</feature>
<evidence type="ECO:0000313" key="2">
    <source>
        <dbReference type="EMBL" id="PWN42128.1"/>
    </source>
</evidence>
<feature type="compositionally biased region" description="Basic and acidic residues" evidence="1">
    <location>
        <begin position="95"/>
        <end position="104"/>
    </location>
</feature>
<dbReference type="GeneID" id="37032246"/>
<feature type="region of interest" description="Disordered" evidence="1">
    <location>
        <begin position="136"/>
        <end position="160"/>
    </location>
</feature>
<organism evidence="2 3">
    <name type="scientific">Ceraceosorus guamensis</name>
    <dbReference type="NCBI Taxonomy" id="1522189"/>
    <lineage>
        <taxon>Eukaryota</taxon>
        <taxon>Fungi</taxon>
        <taxon>Dikarya</taxon>
        <taxon>Basidiomycota</taxon>
        <taxon>Ustilaginomycotina</taxon>
        <taxon>Exobasidiomycetes</taxon>
        <taxon>Ceraceosorales</taxon>
        <taxon>Ceraceosoraceae</taxon>
        <taxon>Ceraceosorus</taxon>
    </lineage>
</organism>
<evidence type="ECO:0000256" key="1">
    <source>
        <dbReference type="SAM" id="MobiDB-lite"/>
    </source>
</evidence>
<proteinExistence type="predicted"/>
<sequence length="178" mass="19323">MLLFRLVKYERRGGIESEGERRERVFLHHTLLVRTDATLGSYPNLGPPFCRIPDHKTTKGIGARKLTLSPSFVYPEPVSPCPRSKRLGHPLRNAKASERASERAKSVAPGKCGWEVVGEYAAPWSKVRGKRLQSAAKGVAWRSKAKGTEKASYGGSRGHAACSTFASTSSISSGGAKE</sequence>
<evidence type="ECO:0000313" key="3">
    <source>
        <dbReference type="Proteomes" id="UP000245783"/>
    </source>
</evidence>
<keyword evidence="3" id="KW-1185">Reference proteome</keyword>
<name>A0A316VYZ8_9BASI</name>
<dbReference type="AlphaFoldDB" id="A0A316VYZ8"/>
<gene>
    <name evidence="2" type="ORF">IE81DRAFT_143162</name>
</gene>
<dbReference type="InParanoid" id="A0A316VYZ8"/>